<dbReference type="InterPro" id="IPR029052">
    <property type="entry name" value="Metallo-depent_PP-like"/>
</dbReference>
<protein>
    <submittedName>
        <fullName evidence="2">Serine/threonine protein phosphatase</fullName>
    </submittedName>
</protein>
<reference evidence="3" key="1">
    <citation type="submission" date="2017-06" db="EMBL/GenBank/DDBJ databases">
        <title>Capnocytophaga spp. assemblies.</title>
        <authorList>
            <person name="Gulvik C.A."/>
        </authorList>
    </citation>
    <scope>NUCLEOTIDE SEQUENCE [LARGE SCALE GENOMIC DNA]</scope>
    <source>
        <strain evidence="3">H6253</strain>
    </source>
</reference>
<dbReference type="EMBL" id="CP022384">
    <property type="protein sequence ID" value="ATA82738.1"/>
    <property type="molecule type" value="Genomic_DNA"/>
</dbReference>
<keyword evidence="3" id="KW-1185">Reference proteome</keyword>
<dbReference type="Proteomes" id="UP000217276">
    <property type="component" value="Chromosome"/>
</dbReference>
<evidence type="ECO:0000313" key="3">
    <source>
        <dbReference type="Proteomes" id="UP000217276"/>
    </source>
</evidence>
<dbReference type="Gene3D" id="3.60.21.10">
    <property type="match status" value="1"/>
</dbReference>
<proteinExistence type="predicted"/>
<dbReference type="KEGG" id="clk:CGC53_10490"/>
<dbReference type="PANTHER" id="PTHR37844:SF1">
    <property type="entry name" value="CALCINEURIN-LIKE PHOSPHOESTERASE DOMAIN-CONTAINING PROTEIN"/>
    <property type="match status" value="1"/>
</dbReference>
<dbReference type="PANTHER" id="PTHR37844">
    <property type="entry name" value="SER/THR PROTEIN PHOSPHATASE SUPERFAMILY (AFU_ORTHOLOGUE AFUA_1G14840)"/>
    <property type="match status" value="1"/>
</dbReference>
<dbReference type="GO" id="GO:0016787">
    <property type="term" value="F:hydrolase activity"/>
    <property type="evidence" value="ECO:0007669"/>
    <property type="project" value="InterPro"/>
</dbReference>
<feature type="domain" description="Calcineurin-like phosphoesterase" evidence="1">
    <location>
        <begin position="1"/>
        <end position="233"/>
    </location>
</feature>
<organism evidence="2 3">
    <name type="scientific">Capnocytophaga leadbetteri</name>
    <dbReference type="NCBI Taxonomy" id="327575"/>
    <lineage>
        <taxon>Bacteria</taxon>
        <taxon>Pseudomonadati</taxon>
        <taxon>Bacteroidota</taxon>
        <taxon>Flavobacteriia</taxon>
        <taxon>Flavobacteriales</taxon>
        <taxon>Flavobacteriaceae</taxon>
        <taxon>Capnocytophaga</taxon>
    </lineage>
</organism>
<evidence type="ECO:0000259" key="1">
    <source>
        <dbReference type="Pfam" id="PF00149"/>
    </source>
</evidence>
<accession>A0A250FFB4</accession>
<dbReference type="Pfam" id="PF00149">
    <property type="entry name" value="Metallophos"/>
    <property type="match status" value="1"/>
</dbReference>
<dbReference type="AlphaFoldDB" id="A0A250FFB4"/>
<gene>
    <name evidence="2" type="ORF">CGC53_10490</name>
</gene>
<dbReference type="InterPro" id="IPR004843">
    <property type="entry name" value="Calcineurin-like_PHP"/>
</dbReference>
<name>A0A250FFB4_9FLAO</name>
<evidence type="ECO:0000313" key="2">
    <source>
        <dbReference type="EMBL" id="ATA82738.1"/>
    </source>
</evidence>
<dbReference type="SUPFAM" id="SSF56300">
    <property type="entry name" value="Metallo-dependent phosphatases"/>
    <property type="match status" value="1"/>
</dbReference>
<dbReference type="RefSeq" id="WP_095914712.1">
    <property type="nucleotide sequence ID" value="NZ_CAUUPF010000016.1"/>
</dbReference>
<sequence length="270" mass="31532">MKIQYCSDLHLEFEDNLNFLSNCRIKRVGDILIIAGDLVPFVNLSKALYKSEIADLCKGFEKVFWLPGNHEYYLYTHHYTSSRCEQPLKEVPNLYLVDNYSECIGNTQLILSTMWSHISKKNEKAIKYGMNDFRYITVLNPAKGGEIDSLEIADFNYFNKEAVRFLKKEVKKAAKAKQVGEIEHIVVATHYVPTKEHYPEIYLDSPLNEAFAQDLTDFIVSSPIDYWIYGHHHFNQPDFKVGNTQLLTNQLGYVMRDEHEGFDWERWVEV</sequence>